<evidence type="ECO:0000313" key="2">
    <source>
        <dbReference type="EMBL" id="TQV92893.1"/>
    </source>
</evidence>
<sequence>MPCMCSLLVHAMVSLHDTQQTCTDYYPVVHYTFLLAVSWSHKRHILKKNDRSCSHRGLGRVFLGVVGVVGGNRLVELIICFSFFHDDDDDHHHHHHHKK</sequence>
<feature type="signal peptide" evidence="1">
    <location>
        <begin position="1"/>
        <end position="18"/>
    </location>
</feature>
<dbReference type="Proteomes" id="UP000315783">
    <property type="component" value="Unassembled WGS sequence"/>
</dbReference>
<comment type="caution">
    <text evidence="2">The sequence shown here is derived from an EMBL/GenBank/DDBJ whole genome shotgun (WGS) entry which is preliminary data.</text>
</comment>
<keyword evidence="3" id="KW-1185">Reference proteome</keyword>
<name>A0A545UTU2_9HYPO</name>
<gene>
    <name evidence="2" type="ORF">IF1G_08196</name>
</gene>
<dbReference type="EMBL" id="SPUK01000013">
    <property type="protein sequence ID" value="TQV92893.1"/>
    <property type="molecule type" value="Genomic_DNA"/>
</dbReference>
<dbReference type="AlphaFoldDB" id="A0A545UTU2"/>
<reference evidence="2 3" key="1">
    <citation type="journal article" date="2019" name="Appl. Microbiol. Biotechnol.">
        <title>Genome sequence of Isaria javanica and comparative genome analysis insights into family S53 peptidase evolution in fungal entomopathogens.</title>
        <authorList>
            <person name="Lin R."/>
            <person name="Zhang X."/>
            <person name="Xin B."/>
            <person name="Zou M."/>
            <person name="Gao Y."/>
            <person name="Qin F."/>
            <person name="Hu Q."/>
            <person name="Xie B."/>
            <person name="Cheng X."/>
        </authorList>
    </citation>
    <scope>NUCLEOTIDE SEQUENCE [LARGE SCALE GENOMIC DNA]</scope>
    <source>
        <strain evidence="2 3">IJ1G</strain>
    </source>
</reference>
<organism evidence="2 3">
    <name type="scientific">Cordyceps javanica</name>
    <dbReference type="NCBI Taxonomy" id="43265"/>
    <lineage>
        <taxon>Eukaryota</taxon>
        <taxon>Fungi</taxon>
        <taxon>Dikarya</taxon>
        <taxon>Ascomycota</taxon>
        <taxon>Pezizomycotina</taxon>
        <taxon>Sordariomycetes</taxon>
        <taxon>Hypocreomycetidae</taxon>
        <taxon>Hypocreales</taxon>
        <taxon>Cordycipitaceae</taxon>
        <taxon>Cordyceps</taxon>
    </lineage>
</organism>
<evidence type="ECO:0000313" key="3">
    <source>
        <dbReference type="Proteomes" id="UP000315783"/>
    </source>
</evidence>
<evidence type="ECO:0000256" key="1">
    <source>
        <dbReference type="SAM" id="SignalP"/>
    </source>
</evidence>
<feature type="chain" id="PRO_5022020738" description="Secreted protein" evidence="1">
    <location>
        <begin position="19"/>
        <end position="99"/>
    </location>
</feature>
<proteinExistence type="predicted"/>
<evidence type="ECO:0008006" key="4">
    <source>
        <dbReference type="Google" id="ProtNLM"/>
    </source>
</evidence>
<protein>
    <recommendedName>
        <fullName evidence="4">Secreted protein</fullName>
    </recommendedName>
</protein>
<accession>A0A545UTU2</accession>
<keyword evidence="1" id="KW-0732">Signal</keyword>